<name>A0ABD1MPS0_9FABA</name>
<comment type="caution">
    <text evidence="1">The sequence shown here is derived from an EMBL/GenBank/DDBJ whole genome shotgun (WGS) entry which is preliminary data.</text>
</comment>
<proteinExistence type="predicted"/>
<reference evidence="1 2" key="1">
    <citation type="submission" date="2024-08" db="EMBL/GenBank/DDBJ databases">
        <title>Insights into the chromosomal genome structure of Flemingia macrophylla.</title>
        <authorList>
            <person name="Ding Y."/>
            <person name="Zhao Y."/>
            <person name="Bi W."/>
            <person name="Wu M."/>
            <person name="Zhao G."/>
            <person name="Gong Y."/>
            <person name="Li W."/>
            <person name="Zhang P."/>
        </authorList>
    </citation>
    <scope>NUCLEOTIDE SEQUENCE [LARGE SCALE GENOMIC DNA]</scope>
    <source>
        <strain evidence="1">DYQJB</strain>
        <tissue evidence="1">Leaf</tissue>
    </source>
</reference>
<keyword evidence="2" id="KW-1185">Reference proteome</keyword>
<evidence type="ECO:0000313" key="2">
    <source>
        <dbReference type="Proteomes" id="UP001603857"/>
    </source>
</evidence>
<protein>
    <submittedName>
        <fullName evidence="1">Uncharacterized protein</fullName>
    </submittedName>
</protein>
<gene>
    <name evidence="1" type="ORF">Fmac_012235</name>
</gene>
<dbReference type="Proteomes" id="UP001603857">
    <property type="component" value="Unassembled WGS sequence"/>
</dbReference>
<accession>A0ABD1MPS0</accession>
<evidence type="ECO:0000313" key="1">
    <source>
        <dbReference type="EMBL" id="KAL2337789.1"/>
    </source>
</evidence>
<dbReference type="EMBL" id="JBGMDY010000004">
    <property type="protein sequence ID" value="KAL2337789.1"/>
    <property type="molecule type" value="Genomic_DNA"/>
</dbReference>
<sequence length="90" mass="10344">MAEPLITILFEESRSPRIHLWSQCECPGRRHGATIHRRLGAKLEALHLGNPDVASITMGSSLLQLWLEKASRGAKWKSKQIQRYDLHLFR</sequence>
<dbReference type="AlphaFoldDB" id="A0ABD1MPS0"/>
<organism evidence="1 2">
    <name type="scientific">Flemingia macrophylla</name>
    <dbReference type="NCBI Taxonomy" id="520843"/>
    <lineage>
        <taxon>Eukaryota</taxon>
        <taxon>Viridiplantae</taxon>
        <taxon>Streptophyta</taxon>
        <taxon>Embryophyta</taxon>
        <taxon>Tracheophyta</taxon>
        <taxon>Spermatophyta</taxon>
        <taxon>Magnoliopsida</taxon>
        <taxon>eudicotyledons</taxon>
        <taxon>Gunneridae</taxon>
        <taxon>Pentapetalae</taxon>
        <taxon>rosids</taxon>
        <taxon>fabids</taxon>
        <taxon>Fabales</taxon>
        <taxon>Fabaceae</taxon>
        <taxon>Papilionoideae</taxon>
        <taxon>50 kb inversion clade</taxon>
        <taxon>NPAAA clade</taxon>
        <taxon>indigoferoid/millettioid clade</taxon>
        <taxon>Phaseoleae</taxon>
        <taxon>Flemingia</taxon>
    </lineage>
</organism>